<accession>A0A820LXN6</accession>
<dbReference type="Gene3D" id="1.20.58.740">
    <property type="match status" value="1"/>
</dbReference>
<feature type="non-terminal residue" evidence="2">
    <location>
        <position position="125"/>
    </location>
</feature>
<evidence type="ECO:0000313" key="3">
    <source>
        <dbReference type="Proteomes" id="UP000663844"/>
    </source>
</evidence>
<organism evidence="2 3">
    <name type="scientific">Adineta steineri</name>
    <dbReference type="NCBI Taxonomy" id="433720"/>
    <lineage>
        <taxon>Eukaryota</taxon>
        <taxon>Metazoa</taxon>
        <taxon>Spiralia</taxon>
        <taxon>Gnathifera</taxon>
        <taxon>Rotifera</taxon>
        <taxon>Eurotatoria</taxon>
        <taxon>Bdelloidea</taxon>
        <taxon>Adinetida</taxon>
        <taxon>Adinetidae</taxon>
        <taxon>Adineta</taxon>
    </lineage>
</organism>
<reference evidence="2" key="1">
    <citation type="submission" date="2021-02" db="EMBL/GenBank/DDBJ databases">
        <authorList>
            <person name="Nowell W R."/>
        </authorList>
    </citation>
    <scope>NUCLEOTIDE SEQUENCE</scope>
</reference>
<gene>
    <name evidence="2" type="ORF">OXD698_LOCUS49461</name>
</gene>
<evidence type="ECO:0000256" key="1">
    <source>
        <dbReference type="SAM" id="MobiDB-lite"/>
    </source>
</evidence>
<dbReference type="Proteomes" id="UP000663844">
    <property type="component" value="Unassembled WGS sequence"/>
</dbReference>
<protein>
    <submittedName>
        <fullName evidence="2">Uncharacterized protein</fullName>
    </submittedName>
</protein>
<dbReference type="AlphaFoldDB" id="A0A820LXN6"/>
<comment type="caution">
    <text evidence="2">The sequence shown here is derived from an EMBL/GenBank/DDBJ whole genome shotgun (WGS) entry which is preliminary data.</text>
</comment>
<sequence length="125" mass="14400">AFLSNEYQMKHPDEYTKILIERIKQLLADQIPLLERALIIMRQKSKPDILPHIDHLSNLLIHRQRSVEHYCGKQQTHGLRLSIFIPSSDLSSNASIHSYRSNIDPQLRQSDLTRSRTSSANSANT</sequence>
<feature type="region of interest" description="Disordered" evidence="1">
    <location>
        <begin position="101"/>
        <end position="125"/>
    </location>
</feature>
<name>A0A820LXN6_9BILA</name>
<feature type="non-terminal residue" evidence="2">
    <location>
        <position position="1"/>
    </location>
</feature>
<evidence type="ECO:0000313" key="2">
    <source>
        <dbReference type="EMBL" id="CAF4363832.1"/>
    </source>
</evidence>
<dbReference type="InterPro" id="IPR043162">
    <property type="entry name" value="DOCK_C_lobe_C"/>
</dbReference>
<proteinExistence type="predicted"/>
<dbReference type="EMBL" id="CAJOAZ010022232">
    <property type="protein sequence ID" value="CAF4363832.1"/>
    <property type="molecule type" value="Genomic_DNA"/>
</dbReference>